<dbReference type="EMBL" id="CP041253">
    <property type="protein sequence ID" value="QDH80610.1"/>
    <property type="molecule type" value="Genomic_DNA"/>
</dbReference>
<dbReference type="Gene3D" id="2.60.120.560">
    <property type="entry name" value="Exo-inulinase, domain 1"/>
    <property type="match status" value="1"/>
</dbReference>
<dbReference type="KEGG" id="echi:FKX85_16800"/>
<sequence>MFAFIIKNIKIMKIICMLSTILLLTIGHLLAQSRVETPLINRNNFTEFNRKPTYEKEGVYLDAKSGSGILWLKDSLFGNGIIELELKGKNIPGRSFVGVAFHGKDSTTYDAIYFRPFNFRNPERNGHSVQYISLPGNDWSTLREKFPGKYENRIEPLPDPVDDWFHARIVIDYPEIRVYVNHAAQPTLEVGQLNDMDEGKLGFWVGNGSDGWFRNLKITQGD</sequence>
<evidence type="ECO:0000313" key="3">
    <source>
        <dbReference type="Proteomes" id="UP000316614"/>
    </source>
</evidence>
<evidence type="ECO:0000259" key="1">
    <source>
        <dbReference type="Pfam" id="PF06439"/>
    </source>
</evidence>
<dbReference type="Pfam" id="PF06439">
    <property type="entry name" value="3keto-disac_hyd"/>
    <property type="match status" value="1"/>
</dbReference>
<keyword evidence="3" id="KW-1185">Reference proteome</keyword>
<reference evidence="2 3" key="1">
    <citation type="submission" date="2019-06" db="EMBL/GenBank/DDBJ databases">
        <title>Echinicola alkalisoli sp. nov. isolated from saline soil.</title>
        <authorList>
            <person name="Sun J.-Q."/>
            <person name="Xu L."/>
        </authorList>
    </citation>
    <scope>NUCLEOTIDE SEQUENCE [LARGE SCALE GENOMIC DNA]</scope>
    <source>
        <strain evidence="2 3">LN3S3</strain>
    </source>
</reference>
<dbReference type="OrthoDB" id="118532at2"/>
<evidence type="ECO:0000313" key="2">
    <source>
        <dbReference type="EMBL" id="QDH80610.1"/>
    </source>
</evidence>
<proteinExistence type="predicted"/>
<gene>
    <name evidence="2" type="ORF">FKX85_16800</name>
</gene>
<dbReference type="Proteomes" id="UP000316614">
    <property type="component" value="Chromosome"/>
</dbReference>
<dbReference type="GO" id="GO:0016787">
    <property type="term" value="F:hydrolase activity"/>
    <property type="evidence" value="ECO:0007669"/>
    <property type="project" value="InterPro"/>
</dbReference>
<name>A0A514CLE0_9BACT</name>
<dbReference type="AlphaFoldDB" id="A0A514CLE0"/>
<dbReference type="InterPro" id="IPR010496">
    <property type="entry name" value="AL/BT2_dom"/>
</dbReference>
<accession>A0A514CLE0</accession>
<protein>
    <submittedName>
        <fullName evidence="2">DUF1080 domain-containing protein</fullName>
    </submittedName>
</protein>
<organism evidence="2 3">
    <name type="scientific">Echinicola soli</name>
    <dbReference type="NCBI Taxonomy" id="2591634"/>
    <lineage>
        <taxon>Bacteria</taxon>
        <taxon>Pseudomonadati</taxon>
        <taxon>Bacteroidota</taxon>
        <taxon>Cytophagia</taxon>
        <taxon>Cytophagales</taxon>
        <taxon>Cyclobacteriaceae</taxon>
        <taxon>Echinicola</taxon>
    </lineage>
</organism>
<feature type="domain" description="3-keto-alpha-glucoside-1,2-lyase/3-keto-2-hydroxy-glucal hydratase" evidence="1">
    <location>
        <begin position="39"/>
        <end position="219"/>
    </location>
</feature>